<name>A0A4C1VSP9_EUMVA</name>
<evidence type="ECO:0000313" key="4">
    <source>
        <dbReference type="Proteomes" id="UP000299102"/>
    </source>
</evidence>
<gene>
    <name evidence="3" type="ORF">EVAR_88905_1</name>
</gene>
<dbReference type="SMART" id="SM00595">
    <property type="entry name" value="MADF"/>
    <property type="match status" value="1"/>
</dbReference>
<feature type="region of interest" description="Disordered" evidence="1">
    <location>
        <begin position="108"/>
        <end position="171"/>
    </location>
</feature>
<dbReference type="EMBL" id="BGZK01000389">
    <property type="protein sequence ID" value="GBP40844.1"/>
    <property type="molecule type" value="Genomic_DNA"/>
</dbReference>
<protein>
    <recommendedName>
        <fullName evidence="2">MADF domain-containing protein</fullName>
    </recommendedName>
</protein>
<dbReference type="OrthoDB" id="10051975at2759"/>
<dbReference type="PANTHER" id="PTHR21505">
    <property type="entry name" value="MADF DOMAIN-CONTAINING PROTEIN-RELATED"/>
    <property type="match status" value="1"/>
</dbReference>
<feature type="domain" description="MADF" evidence="2">
    <location>
        <begin position="10"/>
        <end position="103"/>
    </location>
</feature>
<evidence type="ECO:0000259" key="2">
    <source>
        <dbReference type="PROSITE" id="PS51029"/>
    </source>
</evidence>
<sequence>MSWDNESVIKLIDAYKRKEMLWDPKHKNYFNKLLKKDPWDELEIELQRPFEQIKKKMDYLLAALRREKQKITKSKTTGQGSGDVYRSSWFAYPHMLFLLDRNKPRDRLNTDDLTEDDEKQQVLDNGSEGSGEEGMGNQAYVNEVPETSESELDESQVTMPQESKKPASAVTKFKHTVPIKKTKISESQKDPILSEALQLMRTSGQAATATLASTASFPSIAPDRYQI</sequence>
<dbReference type="AlphaFoldDB" id="A0A4C1VSP9"/>
<dbReference type="InterPro" id="IPR006578">
    <property type="entry name" value="MADF-dom"/>
</dbReference>
<dbReference type="PANTHER" id="PTHR21505:SF12">
    <property type="entry name" value="MADF DOMAIN-CONTAINING PROTEIN-RELATED"/>
    <property type="match status" value="1"/>
</dbReference>
<dbReference type="PROSITE" id="PS51029">
    <property type="entry name" value="MADF"/>
    <property type="match status" value="1"/>
</dbReference>
<accession>A0A4C1VSP9</accession>
<evidence type="ECO:0000313" key="3">
    <source>
        <dbReference type="EMBL" id="GBP40844.1"/>
    </source>
</evidence>
<proteinExistence type="predicted"/>
<dbReference type="Pfam" id="PF10545">
    <property type="entry name" value="MADF_DNA_bdg"/>
    <property type="match status" value="1"/>
</dbReference>
<evidence type="ECO:0000256" key="1">
    <source>
        <dbReference type="SAM" id="MobiDB-lite"/>
    </source>
</evidence>
<dbReference type="STRING" id="151549.A0A4C1VSP9"/>
<comment type="caution">
    <text evidence="3">The sequence shown here is derived from an EMBL/GenBank/DDBJ whole genome shotgun (WGS) entry which is preliminary data.</text>
</comment>
<dbReference type="Proteomes" id="UP000299102">
    <property type="component" value="Unassembled WGS sequence"/>
</dbReference>
<reference evidence="3 4" key="1">
    <citation type="journal article" date="2019" name="Commun. Biol.">
        <title>The bagworm genome reveals a unique fibroin gene that provides high tensile strength.</title>
        <authorList>
            <person name="Kono N."/>
            <person name="Nakamura H."/>
            <person name="Ohtoshi R."/>
            <person name="Tomita M."/>
            <person name="Numata K."/>
            <person name="Arakawa K."/>
        </authorList>
    </citation>
    <scope>NUCLEOTIDE SEQUENCE [LARGE SCALE GENOMIC DNA]</scope>
</reference>
<keyword evidence="4" id="KW-1185">Reference proteome</keyword>
<organism evidence="3 4">
    <name type="scientific">Eumeta variegata</name>
    <name type="common">Bagworm moth</name>
    <name type="synonym">Eumeta japonica</name>
    <dbReference type="NCBI Taxonomy" id="151549"/>
    <lineage>
        <taxon>Eukaryota</taxon>
        <taxon>Metazoa</taxon>
        <taxon>Ecdysozoa</taxon>
        <taxon>Arthropoda</taxon>
        <taxon>Hexapoda</taxon>
        <taxon>Insecta</taxon>
        <taxon>Pterygota</taxon>
        <taxon>Neoptera</taxon>
        <taxon>Endopterygota</taxon>
        <taxon>Lepidoptera</taxon>
        <taxon>Glossata</taxon>
        <taxon>Ditrysia</taxon>
        <taxon>Tineoidea</taxon>
        <taxon>Psychidae</taxon>
        <taxon>Oiketicinae</taxon>
        <taxon>Eumeta</taxon>
    </lineage>
</organism>